<reference evidence="5 7" key="2">
    <citation type="journal article" date="2015" name="Genome Announc.">
        <title>Expanding the biotechnology potential of lactobacilli through comparative genomics of 213 strains and associated genera.</title>
        <authorList>
            <person name="Sun Z."/>
            <person name="Harris H.M."/>
            <person name="McCann A."/>
            <person name="Guo C."/>
            <person name="Argimon S."/>
            <person name="Zhang W."/>
            <person name="Yang X."/>
            <person name="Jeffery I.B."/>
            <person name="Cooney J.C."/>
            <person name="Kagawa T.F."/>
            <person name="Liu W."/>
            <person name="Song Y."/>
            <person name="Salvetti E."/>
            <person name="Wrobel A."/>
            <person name="Rasinkangas P."/>
            <person name="Parkhill J."/>
            <person name="Rea M.C."/>
            <person name="O'Sullivan O."/>
            <person name="Ritari J."/>
            <person name="Douillard F.P."/>
            <person name="Paul Ross R."/>
            <person name="Yang R."/>
            <person name="Briner A.E."/>
            <person name="Felis G.E."/>
            <person name="de Vos W.M."/>
            <person name="Barrangou R."/>
            <person name="Klaenhammer T.R."/>
            <person name="Caufield P.W."/>
            <person name="Cui Y."/>
            <person name="Zhang H."/>
            <person name="O'Toole P.W."/>
        </authorList>
    </citation>
    <scope>NUCLEOTIDE SEQUENCE [LARGE SCALE GENOMIC DNA]</scope>
    <source>
        <strain evidence="5 7">DSM 23908</strain>
    </source>
</reference>
<dbReference type="InterPro" id="IPR011013">
    <property type="entry name" value="Gal_mutarotase_sf_dom"/>
</dbReference>
<sequence>MKTSFRKYGRLKGQDLCEITLTNDVGMEVKLLNYGATLESLTLAGVNMVLTLPKSEDYHQERNYLGGTIGRICGRIAKGEWKHGNEVTHLPLNEGENHVHGGLGIDTDVWNFQLQADETSARAVFTIVDYAGHNGFPGNLKVKVTYRLDSQNNLDYKIEALSDQMTIFNPANHTYFTLGKRGADLMMKVAADYYLPVDGAGIPTDGMHPVAGTPFDFRKSRIIGDALAEEDEQLKLRNGFDHPFILNGEKIAAKLESHHFGLEFTTDAPAVVIYTGNHFDHSGICRDFGQYDAVTLEAQYPPVGDHNLQAITLLAGEKFERNCRYHFYQK</sequence>
<dbReference type="PANTHER" id="PTHR10091:SF0">
    <property type="entry name" value="GALACTOSE MUTAROTASE"/>
    <property type="match status" value="1"/>
</dbReference>
<keyword evidence="2 4" id="KW-0413">Isomerase</keyword>
<dbReference type="PATRIC" id="fig|1423751.3.peg.949"/>
<dbReference type="RefSeq" id="WP_008473180.1">
    <property type="nucleotide sequence ID" value="NZ_AYZO01000027.1"/>
</dbReference>
<dbReference type="Gene3D" id="2.70.98.10">
    <property type="match status" value="1"/>
</dbReference>
<dbReference type="GO" id="GO:0006006">
    <property type="term" value="P:glucose metabolic process"/>
    <property type="evidence" value="ECO:0007669"/>
    <property type="project" value="TreeGrafter"/>
</dbReference>
<dbReference type="Pfam" id="PF01263">
    <property type="entry name" value="Aldose_epim"/>
    <property type="match status" value="1"/>
</dbReference>
<keyword evidence="3" id="KW-0119">Carbohydrate metabolism</keyword>
<dbReference type="GO" id="GO:0033499">
    <property type="term" value="P:galactose catabolic process via UDP-galactose, Leloir pathway"/>
    <property type="evidence" value="ECO:0007669"/>
    <property type="project" value="TreeGrafter"/>
</dbReference>
<evidence type="ECO:0000256" key="2">
    <source>
        <dbReference type="ARBA" id="ARBA00023235"/>
    </source>
</evidence>
<dbReference type="Proteomes" id="UP000009326">
    <property type="component" value="Unassembled WGS sequence"/>
</dbReference>
<accession>I7K0U1</accession>
<organism evidence="4 6">
    <name type="scientific">Lactobacillus gigeriorum DSM 23908 = CRBIP 24.85</name>
    <dbReference type="NCBI Taxonomy" id="1423751"/>
    <lineage>
        <taxon>Bacteria</taxon>
        <taxon>Bacillati</taxon>
        <taxon>Bacillota</taxon>
        <taxon>Bacilli</taxon>
        <taxon>Lactobacillales</taxon>
        <taxon>Lactobacillaceae</taxon>
        <taxon>Lactobacillus</taxon>
    </lineage>
</organism>
<evidence type="ECO:0000313" key="5">
    <source>
        <dbReference type="EMBL" id="KRN10743.1"/>
    </source>
</evidence>
<dbReference type="InterPro" id="IPR008183">
    <property type="entry name" value="Aldose_1/G6P_1-epimerase"/>
</dbReference>
<evidence type="ECO:0000313" key="6">
    <source>
        <dbReference type="Proteomes" id="UP000009326"/>
    </source>
</evidence>
<dbReference type="OrthoDB" id="9779408at2"/>
<evidence type="ECO:0000313" key="4">
    <source>
        <dbReference type="EMBL" id="CCI87065.1"/>
    </source>
</evidence>
<gene>
    <name evidence="4" type="ORF">BN52_02210</name>
    <name evidence="5" type="ORF">FC38_GL000915</name>
</gene>
<dbReference type="AlphaFoldDB" id="I7K0U1"/>
<dbReference type="STRING" id="1423751.FC38_GL000915"/>
<dbReference type="GO" id="GO:0030246">
    <property type="term" value="F:carbohydrate binding"/>
    <property type="evidence" value="ECO:0007669"/>
    <property type="project" value="InterPro"/>
</dbReference>
<proteinExistence type="inferred from homology"/>
<dbReference type="InterPro" id="IPR047215">
    <property type="entry name" value="Galactose_mutarotase-like"/>
</dbReference>
<dbReference type="SUPFAM" id="SSF74650">
    <property type="entry name" value="Galactose mutarotase-like"/>
    <property type="match status" value="1"/>
</dbReference>
<protein>
    <submittedName>
        <fullName evidence="5">Aldose 1-epimerase</fullName>
    </submittedName>
    <submittedName>
        <fullName evidence="4">Galactose-1-epimerase</fullName>
        <ecNumber evidence="4">5.1.3.3</ecNumber>
    </submittedName>
</protein>
<dbReference type="CDD" id="cd09019">
    <property type="entry name" value="galactose_mutarotase_like"/>
    <property type="match status" value="1"/>
</dbReference>
<evidence type="ECO:0000256" key="1">
    <source>
        <dbReference type="ARBA" id="ARBA00006206"/>
    </source>
</evidence>
<dbReference type="EMBL" id="CAKC01000046">
    <property type="protein sequence ID" value="CCI87065.1"/>
    <property type="molecule type" value="Genomic_DNA"/>
</dbReference>
<dbReference type="EC" id="5.1.3.3" evidence="4"/>
<reference evidence="4 6" key="1">
    <citation type="submission" date="2012-06" db="EMBL/GenBank/DDBJ databases">
        <title>Draft genome sequence of Lactobacillus gigeriorum CRBIP 24.85T, isolated from chicken crop.</title>
        <authorList>
            <person name="Cousin S."/>
            <person name="Ma L."/>
            <person name="Creno S."/>
            <person name="Clermont D."/>
            <person name="Loux V."/>
            <person name="Bizet C."/>
            <person name="Bouchier C."/>
        </authorList>
    </citation>
    <scope>NUCLEOTIDE SEQUENCE [LARGE SCALE GENOMIC DNA]</scope>
    <source>
        <strain evidence="6">CRBIP 24.85T</strain>
        <strain evidence="4">Type strain: CRBIP 24.85</strain>
    </source>
</reference>
<comment type="caution">
    <text evidence="4">The sequence shown here is derived from an EMBL/GenBank/DDBJ whole genome shotgun (WGS) entry which is preliminary data.</text>
</comment>
<dbReference type="EMBL" id="AYZO01000027">
    <property type="protein sequence ID" value="KRN10743.1"/>
    <property type="molecule type" value="Genomic_DNA"/>
</dbReference>
<dbReference type="InterPro" id="IPR014718">
    <property type="entry name" value="GH-type_carb-bd"/>
</dbReference>
<dbReference type="Proteomes" id="UP000051521">
    <property type="component" value="Unassembled WGS sequence"/>
</dbReference>
<evidence type="ECO:0000256" key="3">
    <source>
        <dbReference type="ARBA" id="ARBA00023277"/>
    </source>
</evidence>
<dbReference type="GO" id="GO:0004034">
    <property type="term" value="F:aldose 1-epimerase activity"/>
    <property type="evidence" value="ECO:0007669"/>
    <property type="project" value="UniProtKB-EC"/>
</dbReference>
<dbReference type="PANTHER" id="PTHR10091">
    <property type="entry name" value="ALDOSE-1-EPIMERASE"/>
    <property type="match status" value="1"/>
</dbReference>
<evidence type="ECO:0000313" key="7">
    <source>
        <dbReference type="Proteomes" id="UP000051521"/>
    </source>
</evidence>
<keyword evidence="7" id="KW-1185">Reference proteome</keyword>
<comment type="similarity">
    <text evidence="1">Belongs to the aldose epimerase family.</text>
</comment>
<name>I7K0U1_9LACO</name>